<protein>
    <submittedName>
        <fullName evidence="2">Nuclear transport factor 2 family protein</fullName>
    </submittedName>
</protein>
<sequence length="116" mass="12942">MTENKKTVEKYMDGFRKGDHAQILSCMTDDIVWEMPGAFHLVGKEAIDKEIENPAFVGKPTIAIKRMTEENDVVIAEGAVQVGRLEGGILDAVFSDAFTMRNGKIKHLLTYQVTLK</sequence>
<feature type="domain" description="SnoaL-like" evidence="1">
    <location>
        <begin position="8"/>
        <end position="107"/>
    </location>
</feature>
<proteinExistence type="predicted"/>
<organism evidence="2 3">
    <name type="scientific">Eiseniibacteriota bacterium</name>
    <dbReference type="NCBI Taxonomy" id="2212470"/>
    <lineage>
        <taxon>Bacteria</taxon>
        <taxon>Candidatus Eiseniibacteriota</taxon>
    </lineage>
</organism>
<name>A0A538TGJ6_UNCEI</name>
<gene>
    <name evidence="2" type="ORF">E6K79_11845</name>
</gene>
<dbReference type="Gene3D" id="3.10.450.50">
    <property type="match status" value="1"/>
</dbReference>
<evidence type="ECO:0000259" key="1">
    <source>
        <dbReference type="Pfam" id="PF12680"/>
    </source>
</evidence>
<dbReference type="AlphaFoldDB" id="A0A538TGJ6"/>
<comment type="caution">
    <text evidence="2">The sequence shown here is derived from an EMBL/GenBank/DDBJ whole genome shotgun (WGS) entry which is preliminary data.</text>
</comment>
<evidence type="ECO:0000313" key="2">
    <source>
        <dbReference type="EMBL" id="TMQ62740.1"/>
    </source>
</evidence>
<dbReference type="Pfam" id="PF12680">
    <property type="entry name" value="SnoaL_2"/>
    <property type="match status" value="1"/>
</dbReference>
<dbReference type="SUPFAM" id="SSF54427">
    <property type="entry name" value="NTF2-like"/>
    <property type="match status" value="1"/>
</dbReference>
<dbReference type="InterPro" id="IPR032710">
    <property type="entry name" value="NTF2-like_dom_sf"/>
</dbReference>
<dbReference type="EMBL" id="VBOZ01000036">
    <property type="protein sequence ID" value="TMQ62740.1"/>
    <property type="molecule type" value="Genomic_DNA"/>
</dbReference>
<dbReference type="Proteomes" id="UP000317691">
    <property type="component" value="Unassembled WGS sequence"/>
</dbReference>
<reference evidence="2 3" key="1">
    <citation type="journal article" date="2019" name="Nat. Microbiol.">
        <title>Mediterranean grassland soil C-N compound turnover is dependent on rainfall and depth, and is mediated by genomically divergent microorganisms.</title>
        <authorList>
            <person name="Diamond S."/>
            <person name="Andeer P.F."/>
            <person name="Li Z."/>
            <person name="Crits-Christoph A."/>
            <person name="Burstein D."/>
            <person name="Anantharaman K."/>
            <person name="Lane K.R."/>
            <person name="Thomas B.C."/>
            <person name="Pan C."/>
            <person name="Northen T.R."/>
            <person name="Banfield J.F."/>
        </authorList>
    </citation>
    <scope>NUCLEOTIDE SEQUENCE [LARGE SCALE GENOMIC DNA]</scope>
    <source>
        <strain evidence="2">WS_9</strain>
    </source>
</reference>
<dbReference type="InterPro" id="IPR037401">
    <property type="entry name" value="SnoaL-like"/>
</dbReference>
<accession>A0A538TGJ6</accession>
<evidence type="ECO:0000313" key="3">
    <source>
        <dbReference type="Proteomes" id="UP000317691"/>
    </source>
</evidence>